<evidence type="ECO:0000256" key="1">
    <source>
        <dbReference type="PROSITE-ProRule" id="PRU01076"/>
    </source>
</evidence>
<evidence type="ECO:0000313" key="4">
    <source>
        <dbReference type="Proteomes" id="UP000295244"/>
    </source>
</evidence>
<sequence length="69" mass="8207">METVKLSPKYQIVVPKRIRKDLDLHPGQEIAIMRYRGRIELVPVRPVRQMRGFLRGVEPTIEREPDREL</sequence>
<keyword evidence="4" id="KW-1185">Reference proteome</keyword>
<dbReference type="RefSeq" id="WP_132691368.1">
    <property type="nucleotide sequence ID" value="NZ_SKBU01000015.1"/>
</dbReference>
<feature type="domain" description="SpoVT-AbrB" evidence="2">
    <location>
        <begin position="1"/>
        <end position="46"/>
    </location>
</feature>
<evidence type="ECO:0000313" key="3">
    <source>
        <dbReference type="EMBL" id="TCJ16991.1"/>
    </source>
</evidence>
<protein>
    <submittedName>
        <fullName evidence="3">AbrB/MazE/SpoVT family DNA-binding domain-containing protein</fullName>
    </submittedName>
</protein>
<dbReference type="EMBL" id="SKBU01000015">
    <property type="protein sequence ID" value="TCJ16991.1"/>
    <property type="molecule type" value="Genomic_DNA"/>
</dbReference>
<dbReference type="AlphaFoldDB" id="A0A4R1BIB3"/>
<accession>A0A4R1BIB3</accession>
<proteinExistence type="predicted"/>
<name>A0A4R1BIB3_9ACTN</name>
<dbReference type="InterPro" id="IPR037914">
    <property type="entry name" value="SpoVT-AbrB_sf"/>
</dbReference>
<dbReference type="SUPFAM" id="SSF89447">
    <property type="entry name" value="AbrB/MazE/MraZ-like"/>
    <property type="match status" value="1"/>
</dbReference>
<evidence type="ECO:0000259" key="2">
    <source>
        <dbReference type="PROSITE" id="PS51740"/>
    </source>
</evidence>
<dbReference type="Proteomes" id="UP000295244">
    <property type="component" value="Unassembled WGS sequence"/>
</dbReference>
<keyword evidence="1 3" id="KW-0238">DNA-binding</keyword>
<dbReference type="Pfam" id="PF04014">
    <property type="entry name" value="MazE_antitoxin"/>
    <property type="match status" value="1"/>
</dbReference>
<dbReference type="SMART" id="SM00966">
    <property type="entry name" value="SpoVT_AbrB"/>
    <property type="match status" value="1"/>
</dbReference>
<dbReference type="GO" id="GO:0003677">
    <property type="term" value="F:DNA binding"/>
    <property type="evidence" value="ECO:0007669"/>
    <property type="project" value="UniProtKB-UniRule"/>
</dbReference>
<dbReference type="PROSITE" id="PS51740">
    <property type="entry name" value="SPOVT_ABRB"/>
    <property type="match status" value="1"/>
</dbReference>
<organism evidence="3 4">
    <name type="scientific">Rubrobacter taiwanensis</name>
    <dbReference type="NCBI Taxonomy" id="185139"/>
    <lineage>
        <taxon>Bacteria</taxon>
        <taxon>Bacillati</taxon>
        <taxon>Actinomycetota</taxon>
        <taxon>Rubrobacteria</taxon>
        <taxon>Rubrobacterales</taxon>
        <taxon>Rubrobacteraceae</taxon>
        <taxon>Rubrobacter</taxon>
    </lineage>
</organism>
<comment type="caution">
    <text evidence="3">The sequence shown here is derived from an EMBL/GenBank/DDBJ whole genome shotgun (WGS) entry which is preliminary data.</text>
</comment>
<reference evidence="3 4" key="1">
    <citation type="submission" date="2019-03" db="EMBL/GenBank/DDBJ databases">
        <title>Whole genome sequence of a novel Rubrobacter taiwanensis strain, isolated from Yellowstone National Park.</title>
        <authorList>
            <person name="Freed S."/>
            <person name="Ramaley R.F."/>
            <person name="Kyndt J.A."/>
        </authorList>
    </citation>
    <scope>NUCLEOTIDE SEQUENCE [LARGE SCALE GENOMIC DNA]</scope>
    <source>
        <strain evidence="3 4">Yellowstone</strain>
    </source>
</reference>
<dbReference type="InterPro" id="IPR007159">
    <property type="entry name" value="SpoVT-AbrB_dom"/>
</dbReference>
<dbReference type="NCBIfam" id="TIGR01439">
    <property type="entry name" value="lp_hng_hel_AbrB"/>
    <property type="match status" value="1"/>
</dbReference>
<dbReference type="OrthoDB" id="9811597at2"/>
<gene>
    <name evidence="3" type="ORF">E0L93_09440</name>
</gene>
<dbReference type="Gene3D" id="2.10.260.10">
    <property type="match status" value="1"/>
</dbReference>